<reference evidence="9 10" key="1">
    <citation type="journal article" date="2024" name="G3 (Bethesda)">
        <title>Genome assembly of Hibiscus sabdariffa L. provides insights into metabolisms of medicinal natural products.</title>
        <authorList>
            <person name="Kim T."/>
        </authorList>
    </citation>
    <scope>NUCLEOTIDE SEQUENCE [LARGE SCALE GENOMIC DNA]</scope>
    <source>
        <strain evidence="9">TK-2024</strain>
        <tissue evidence="9">Old leaves</tissue>
    </source>
</reference>
<dbReference type="PROSITE" id="PS01098">
    <property type="entry name" value="LIPASE_GDSL_SER"/>
    <property type="match status" value="1"/>
</dbReference>
<comment type="subcellular location">
    <subcellularLocation>
        <location evidence="1">Secreted</location>
    </subcellularLocation>
</comment>
<evidence type="ECO:0000256" key="8">
    <source>
        <dbReference type="SAM" id="SignalP"/>
    </source>
</evidence>
<dbReference type="InterPro" id="IPR036514">
    <property type="entry name" value="SGNH_hydro_sf"/>
</dbReference>
<evidence type="ECO:0000313" key="10">
    <source>
        <dbReference type="Proteomes" id="UP001396334"/>
    </source>
</evidence>
<evidence type="ECO:0000256" key="4">
    <source>
        <dbReference type="ARBA" id="ARBA00022729"/>
    </source>
</evidence>
<dbReference type="InterPro" id="IPR051238">
    <property type="entry name" value="GDSL_esterase/lipase"/>
</dbReference>
<proteinExistence type="inferred from homology"/>
<name>A0ABR2S480_9ROSI</name>
<dbReference type="InterPro" id="IPR008265">
    <property type="entry name" value="Lipase_GDSL_AS"/>
</dbReference>
<feature type="signal peptide" evidence="8">
    <location>
        <begin position="1"/>
        <end position="22"/>
    </location>
</feature>
<keyword evidence="4 8" id="KW-0732">Signal</keyword>
<comment type="caution">
    <text evidence="9">The sequence shown here is derived from an EMBL/GenBank/DDBJ whole genome shotgun (WGS) entry which is preliminary data.</text>
</comment>
<accession>A0ABR2S480</accession>
<dbReference type="PANTHER" id="PTHR45650">
    <property type="entry name" value="GDSL-LIKE LIPASE/ACYLHYDROLASE-RELATED"/>
    <property type="match status" value="1"/>
</dbReference>
<gene>
    <name evidence="9" type="ORF">V6N11_054492</name>
</gene>
<sequence>MAFKFLVCLAFFSMFLTYLVHGVPTTPSLPSFNISQGDLLKYLGLPNFGHILPALYVFGDSIIDAGNNNYLDTITRANYTPYGTDFGASQPTGRYTNGRTVVDFIGMSAAEVENTLTGVNYGSGSGGIQDLPPEPAHISGATAWVYIGSLDNNVIMQPNMLKSRNTYKSNTSCVEDINRRISYYNGLLPNMLAKLENSLKGSTFVVCDLYRVFADVYAQPAAYVVFAAPTQLGMAQEDVPKVVFPAWTEKPFSTSIHSTQPRWSTSYGSDVSCWRTPSVPRTIC</sequence>
<organism evidence="9 10">
    <name type="scientific">Hibiscus sabdariffa</name>
    <name type="common">roselle</name>
    <dbReference type="NCBI Taxonomy" id="183260"/>
    <lineage>
        <taxon>Eukaryota</taxon>
        <taxon>Viridiplantae</taxon>
        <taxon>Streptophyta</taxon>
        <taxon>Embryophyta</taxon>
        <taxon>Tracheophyta</taxon>
        <taxon>Spermatophyta</taxon>
        <taxon>Magnoliopsida</taxon>
        <taxon>eudicotyledons</taxon>
        <taxon>Gunneridae</taxon>
        <taxon>Pentapetalae</taxon>
        <taxon>rosids</taxon>
        <taxon>malvids</taxon>
        <taxon>Malvales</taxon>
        <taxon>Malvaceae</taxon>
        <taxon>Malvoideae</taxon>
        <taxon>Hibiscus</taxon>
    </lineage>
</organism>
<keyword evidence="6" id="KW-0442">Lipid degradation</keyword>
<evidence type="ECO:0000313" key="9">
    <source>
        <dbReference type="EMBL" id="KAK9019994.1"/>
    </source>
</evidence>
<evidence type="ECO:0000256" key="6">
    <source>
        <dbReference type="ARBA" id="ARBA00022963"/>
    </source>
</evidence>
<evidence type="ECO:0000256" key="1">
    <source>
        <dbReference type="ARBA" id="ARBA00004613"/>
    </source>
</evidence>
<evidence type="ECO:0000256" key="2">
    <source>
        <dbReference type="ARBA" id="ARBA00008668"/>
    </source>
</evidence>
<keyword evidence="10" id="KW-1185">Reference proteome</keyword>
<evidence type="ECO:0000256" key="5">
    <source>
        <dbReference type="ARBA" id="ARBA00022801"/>
    </source>
</evidence>
<evidence type="ECO:0008006" key="11">
    <source>
        <dbReference type="Google" id="ProtNLM"/>
    </source>
</evidence>
<evidence type="ECO:0000256" key="7">
    <source>
        <dbReference type="ARBA" id="ARBA00023098"/>
    </source>
</evidence>
<comment type="similarity">
    <text evidence="2">Belongs to the 'GDSL' lipolytic enzyme family.</text>
</comment>
<keyword evidence="5" id="KW-0378">Hydrolase</keyword>
<dbReference type="PANTHER" id="PTHR45650:SF24">
    <property type="entry name" value="GDSL ESTERASE_LIPASE 7-LIKE"/>
    <property type="match status" value="1"/>
</dbReference>
<dbReference type="Proteomes" id="UP001396334">
    <property type="component" value="Unassembled WGS sequence"/>
</dbReference>
<keyword evidence="3" id="KW-0964">Secreted</keyword>
<protein>
    <recommendedName>
        <fullName evidence="11">GDSL esterase/lipase</fullName>
    </recommendedName>
</protein>
<keyword evidence="7" id="KW-0443">Lipid metabolism</keyword>
<dbReference type="Gene3D" id="3.40.50.1110">
    <property type="entry name" value="SGNH hydrolase"/>
    <property type="match status" value="1"/>
</dbReference>
<dbReference type="EMBL" id="JBBPBN010000017">
    <property type="protein sequence ID" value="KAK9019994.1"/>
    <property type="molecule type" value="Genomic_DNA"/>
</dbReference>
<feature type="chain" id="PRO_5047482881" description="GDSL esterase/lipase" evidence="8">
    <location>
        <begin position="23"/>
        <end position="284"/>
    </location>
</feature>
<evidence type="ECO:0000256" key="3">
    <source>
        <dbReference type="ARBA" id="ARBA00022525"/>
    </source>
</evidence>